<name>U5VX93_9ACTN</name>
<gene>
    <name evidence="2" type="ORF">AFR_16455</name>
</gene>
<dbReference type="AlphaFoldDB" id="U5VX93"/>
<sequence length="387" mass="40782">MFRILKAALVTAVVGLSTCLVTAAPAAAAGVQTIYMNAAGSDTQTGGTPGTAVKTLARVQQLVAAGPLDQDVEVRVHAGTYIAQGIVWTTYRPGHTISFMPDDYEYGEGLDGIAALPVFQNARASQSNRYITGPWFFACPGGPGQPLEDGGVSGLRFYYLKVTYYANAGISLDGSGGSTCGGKYAATSGPGQPSARGLDGNTIFGVRFNNIGNLYTGGTCADPDFTRCGYGGIVLTESSGNRIANNQFVNLRNSELSYIHAIYVTHKSSHNQFTANQVTNVSSDPVKIRDASNYNSFENNIFGANGFVRSSTPPAVHYLDEVSTTEGECSSFHNRFAYNDLGTYLVGSTENLPVWYLSPGGATWPGSTGCPALPAGETRLITAGNTY</sequence>
<dbReference type="Gene3D" id="2.160.20.10">
    <property type="entry name" value="Single-stranded right-handed beta-helix, Pectin lyase-like"/>
    <property type="match status" value="1"/>
</dbReference>
<evidence type="ECO:0000256" key="1">
    <source>
        <dbReference type="SAM" id="SignalP"/>
    </source>
</evidence>
<protein>
    <submittedName>
        <fullName evidence="2">Uncharacterized protein</fullName>
    </submittedName>
</protein>
<dbReference type="SUPFAM" id="SSF51126">
    <property type="entry name" value="Pectin lyase-like"/>
    <property type="match status" value="1"/>
</dbReference>
<dbReference type="KEGG" id="afs:AFR_16455"/>
<dbReference type="eggNOG" id="ENOG5032YH1">
    <property type="taxonomic scope" value="Bacteria"/>
</dbReference>
<dbReference type="InterPro" id="IPR012334">
    <property type="entry name" value="Pectin_lyas_fold"/>
</dbReference>
<evidence type="ECO:0000313" key="2">
    <source>
        <dbReference type="EMBL" id="AGZ41573.1"/>
    </source>
</evidence>
<dbReference type="RefSeq" id="WP_023361648.1">
    <property type="nucleotide sequence ID" value="NC_022657.1"/>
</dbReference>
<accession>U5VX93</accession>
<keyword evidence="3" id="KW-1185">Reference proteome</keyword>
<feature type="signal peptide" evidence="1">
    <location>
        <begin position="1"/>
        <end position="23"/>
    </location>
</feature>
<feature type="chain" id="PRO_5039505169" evidence="1">
    <location>
        <begin position="24"/>
        <end position="387"/>
    </location>
</feature>
<dbReference type="InterPro" id="IPR011050">
    <property type="entry name" value="Pectin_lyase_fold/virulence"/>
</dbReference>
<evidence type="ECO:0000313" key="3">
    <source>
        <dbReference type="Proteomes" id="UP000017746"/>
    </source>
</evidence>
<dbReference type="Proteomes" id="UP000017746">
    <property type="component" value="Chromosome"/>
</dbReference>
<dbReference type="OrthoDB" id="3465763at2"/>
<organism evidence="2 3">
    <name type="scientific">Actinoplanes friuliensis DSM 7358</name>
    <dbReference type="NCBI Taxonomy" id="1246995"/>
    <lineage>
        <taxon>Bacteria</taxon>
        <taxon>Bacillati</taxon>
        <taxon>Actinomycetota</taxon>
        <taxon>Actinomycetes</taxon>
        <taxon>Micromonosporales</taxon>
        <taxon>Micromonosporaceae</taxon>
        <taxon>Actinoplanes</taxon>
    </lineage>
</organism>
<proteinExistence type="predicted"/>
<dbReference type="HOGENOM" id="CLU_712959_0_0_11"/>
<dbReference type="EMBL" id="CP006272">
    <property type="protein sequence ID" value="AGZ41573.1"/>
    <property type="molecule type" value="Genomic_DNA"/>
</dbReference>
<reference evidence="2 3" key="1">
    <citation type="journal article" date="2014" name="J. Biotechnol.">
        <title>Complete genome sequence of the actinobacterium Actinoplanes friuliensis HAG 010964, producer of the lipopeptide antibiotic friulimycin.</title>
        <authorList>
            <person name="Ruckert C."/>
            <person name="Szczepanowski R."/>
            <person name="Albersmeier A."/>
            <person name="Goesmann A."/>
            <person name="Fischer N."/>
            <person name="Steinkamper A."/>
            <person name="Puhler A."/>
            <person name="Biener R."/>
            <person name="Schwartz D."/>
            <person name="Kalinowski J."/>
        </authorList>
    </citation>
    <scope>NUCLEOTIDE SEQUENCE [LARGE SCALE GENOMIC DNA]</scope>
    <source>
        <strain evidence="2 3">DSM 7358</strain>
    </source>
</reference>
<keyword evidence="1" id="KW-0732">Signal</keyword>
<dbReference type="PATRIC" id="fig|1246995.3.peg.3337"/>